<dbReference type="PANTHER" id="PTHR43031">
    <property type="entry name" value="FAD-DEPENDENT OXIDOREDUCTASE"/>
    <property type="match status" value="1"/>
</dbReference>
<dbReference type="InterPro" id="IPR036873">
    <property type="entry name" value="Rhodanese-like_dom_sf"/>
</dbReference>
<dbReference type="InterPro" id="IPR050229">
    <property type="entry name" value="GlpE_sulfurtransferase"/>
</dbReference>
<dbReference type="Pfam" id="PF00581">
    <property type="entry name" value="Rhodanese"/>
    <property type="match status" value="1"/>
</dbReference>
<dbReference type="PANTHER" id="PTHR43031:SF1">
    <property type="entry name" value="PYRIDINE NUCLEOTIDE-DISULPHIDE OXIDOREDUCTASE"/>
    <property type="match status" value="1"/>
</dbReference>
<evidence type="ECO:0000313" key="4">
    <source>
        <dbReference type="Proteomes" id="UP000324383"/>
    </source>
</evidence>
<dbReference type="AlphaFoldDB" id="A0A5D3E928"/>
<dbReference type="InterPro" id="IPR001763">
    <property type="entry name" value="Rhodanese-like_dom"/>
</dbReference>
<dbReference type="PROSITE" id="PS51257">
    <property type="entry name" value="PROKAR_LIPOPROTEIN"/>
    <property type="match status" value="1"/>
</dbReference>
<protein>
    <submittedName>
        <fullName evidence="3">Rhodanese-like domain-containing protein</fullName>
    </submittedName>
</protein>
<feature type="chain" id="PRO_5030116192" evidence="1">
    <location>
        <begin position="23"/>
        <end position="134"/>
    </location>
</feature>
<proteinExistence type="predicted"/>
<feature type="signal peptide" evidence="1">
    <location>
        <begin position="1"/>
        <end position="22"/>
    </location>
</feature>
<dbReference type="Gene3D" id="3.40.250.10">
    <property type="entry name" value="Rhodanese-like domain"/>
    <property type="match status" value="1"/>
</dbReference>
<keyword evidence="4" id="KW-1185">Reference proteome</keyword>
<dbReference type="EMBL" id="VKLW01000026">
    <property type="protein sequence ID" value="TYK32657.1"/>
    <property type="molecule type" value="Genomic_DNA"/>
</dbReference>
<dbReference type="CDD" id="cd00158">
    <property type="entry name" value="RHOD"/>
    <property type="match status" value="1"/>
</dbReference>
<dbReference type="RefSeq" id="WP_027325788.1">
    <property type="nucleotide sequence ID" value="NZ_CAMBON010000034.1"/>
</dbReference>
<keyword evidence="1" id="KW-0732">Signal</keyword>
<dbReference type="PROSITE" id="PS50206">
    <property type="entry name" value="RHODANESE_3"/>
    <property type="match status" value="1"/>
</dbReference>
<dbReference type="SUPFAM" id="SSF52821">
    <property type="entry name" value="Rhodanese/Cell cycle control phosphatase"/>
    <property type="match status" value="1"/>
</dbReference>
<name>A0A5D3E928_9BACE</name>
<sequence>MYKMTQWAVGLILFLSSFFACQMQNGDFKSLNVEDFESYIQNDAVQRLDVRTPAEYSEGHIPKAININVLDNSFASMVGVLLTQERPVAVYCRSGKRSRRAAKILLSKGFQVIELAKGFNSWKSAGKSVERCSP</sequence>
<comment type="caution">
    <text evidence="3">The sequence shown here is derived from an EMBL/GenBank/DDBJ whole genome shotgun (WGS) entry which is preliminary data.</text>
</comment>
<evidence type="ECO:0000259" key="2">
    <source>
        <dbReference type="PROSITE" id="PS50206"/>
    </source>
</evidence>
<evidence type="ECO:0000313" key="3">
    <source>
        <dbReference type="EMBL" id="TYK32657.1"/>
    </source>
</evidence>
<organism evidence="3 4">
    <name type="scientific">Bacteroides pyogenes</name>
    <dbReference type="NCBI Taxonomy" id="310300"/>
    <lineage>
        <taxon>Bacteria</taxon>
        <taxon>Pseudomonadati</taxon>
        <taxon>Bacteroidota</taxon>
        <taxon>Bacteroidia</taxon>
        <taxon>Bacteroidales</taxon>
        <taxon>Bacteroidaceae</taxon>
        <taxon>Bacteroides</taxon>
    </lineage>
</organism>
<dbReference type="SMART" id="SM00450">
    <property type="entry name" value="RHOD"/>
    <property type="match status" value="1"/>
</dbReference>
<reference evidence="3 4" key="1">
    <citation type="submission" date="2019-07" db="EMBL/GenBank/DDBJ databases">
        <title>Draft Genome Sequences of Bacteroides pyogenes Strains Isolated from the Uterus Holstein Dairy Cows with Metritis.</title>
        <authorList>
            <person name="Cunha F."/>
            <person name="Galvao K.N."/>
            <person name="Jeon S.J."/>
            <person name="Jeong K.C."/>
        </authorList>
    </citation>
    <scope>NUCLEOTIDE SEQUENCE [LARGE SCALE GENOMIC DNA]</scope>
    <source>
        <strain evidence="3 4">KG-31</strain>
    </source>
</reference>
<gene>
    <name evidence="3" type="ORF">FNJ60_11220</name>
</gene>
<evidence type="ECO:0000256" key="1">
    <source>
        <dbReference type="SAM" id="SignalP"/>
    </source>
</evidence>
<accession>A0A5D3E928</accession>
<feature type="domain" description="Rhodanese" evidence="2">
    <location>
        <begin position="41"/>
        <end position="131"/>
    </location>
</feature>
<dbReference type="Proteomes" id="UP000324383">
    <property type="component" value="Unassembled WGS sequence"/>
</dbReference>